<dbReference type="InterPro" id="IPR009061">
    <property type="entry name" value="DNA-bd_dom_put_sf"/>
</dbReference>
<evidence type="ECO:0000313" key="2">
    <source>
        <dbReference type="EMBL" id="ADK81091.1"/>
    </source>
</evidence>
<dbReference type="AlphaFoldDB" id="E1R1F0"/>
<dbReference type="GO" id="GO:0003677">
    <property type="term" value="F:DNA binding"/>
    <property type="evidence" value="ECO:0007669"/>
    <property type="project" value="InterPro"/>
</dbReference>
<dbReference type="EMBL" id="CP002116">
    <property type="protein sequence ID" value="ADK81091.1"/>
    <property type="molecule type" value="Genomic_DNA"/>
</dbReference>
<sequence length="122" mass="14278">MNIDGRLEAMLEIIEQTLSEIKEREEHLAGVSHEIELATRDIEELRGITGSLAEIVESGKRIEWMTTTEVADELHVNKQTVRRWADTGLLRCYRIVKEGHRRFDRREIYEDVKRMGDEGNKQ</sequence>
<organism evidence="2 3">
    <name type="scientific">Sediminispirochaeta smaragdinae (strain DSM 11293 / JCM 15392 / SEBR 4228)</name>
    <name type="common">Spirochaeta smaragdinae</name>
    <dbReference type="NCBI Taxonomy" id="573413"/>
    <lineage>
        <taxon>Bacteria</taxon>
        <taxon>Pseudomonadati</taxon>
        <taxon>Spirochaetota</taxon>
        <taxon>Spirochaetia</taxon>
        <taxon>Spirochaetales</taxon>
        <taxon>Spirochaetaceae</taxon>
        <taxon>Sediminispirochaeta</taxon>
    </lineage>
</organism>
<dbReference type="SUPFAM" id="SSF46955">
    <property type="entry name" value="Putative DNA-binding domain"/>
    <property type="match status" value="1"/>
</dbReference>
<evidence type="ECO:0000259" key="1">
    <source>
        <dbReference type="Pfam" id="PF12728"/>
    </source>
</evidence>
<name>E1R1F0_SEDSS</name>
<gene>
    <name evidence="2" type="ordered locus">Spirs_1969</name>
</gene>
<dbReference type="KEGG" id="ssm:Spirs_1969"/>
<keyword evidence="3" id="KW-1185">Reference proteome</keyword>
<dbReference type="HOGENOM" id="CLU_2025290_0_0_12"/>
<dbReference type="Gene3D" id="1.10.1660.10">
    <property type="match status" value="1"/>
</dbReference>
<dbReference type="InterPro" id="IPR041657">
    <property type="entry name" value="HTH_17"/>
</dbReference>
<dbReference type="InterPro" id="IPR010093">
    <property type="entry name" value="SinI_DNA-bd"/>
</dbReference>
<dbReference type="Proteomes" id="UP000002318">
    <property type="component" value="Chromosome"/>
</dbReference>
<evidence type="ECO:0000313" key="3">
    <source>
        <dbReference type="Proteomes" id="UP000002318"/>
    </source>
</evidence>
<proteinExistence type="predicted"/>
<feature type="domain" description="Helix-turn-helix" evidence="1">
    <location>
        <begin position="64"/>
        <end position="108"/>
    </location>
</feature>
<dbReference type="NCBIfam" id="TIGR01764">
    <property type="entry name" value="excise"/>
    <property type="match status" value="1"/>
</dbReference>
<dbReference type="OrthoDB" id="166697at2"/>
<dbReference type="RefSeq" id="WP_013254555.1">
    <property type="nucleotide sequence ID" value="NC_014364.1"/>
</dbReference>
<dbReference type="Pfam" id="PF12728">
    <property type="entry name" value="HTH_17"/>
    <property type="match status" value="1"/>
</dbReference>
<protein>
    <submittedName>
        <fullName evidence="2">DNA binding domain protein, excisionase family</fullName>
    </submittedName>
</protein>
<accession>E1R1F0</accession>
<reference evidence="2 3" key="1">
    <citation type="journal article" date="2010" name="Stand. Genomic Sci.">
        <title>Complete genome sequence of Spirochaeta smaragdinae type strain (SEBR 4228).</title>
        <authorList>
            <person name="Mavromatis K."/>
            <person name="Yasawong M."/>
            <person name="Chertkov O."/>
            <person name="Lapidus A."/>
            <person name="Lucas S."/>
            <person name="Nolan M."/>
            <person name="Del Rio T.G."/>
            <person name="Tice H."/>
            <person name="Cheng J.F."/>
            <person name="Pitluck S."/>
            <person name="Liolios K."/>
            <person name="Ivanova N."/>
            <person name="Tapia R."/>
            <person name="Han C."/>
            <person name="Bruce D."/>
            <person name="Goodwin L."/>
            <person name="Pati A."/>
            <person name="Chen A."/>
            <person name="Palaniappan K."/>
            <person name="Land M."/>
            <person name="Hauser L."/>
            <person name="Chang Y.J."/>
            <person name="Jeffries C.D."/>
            <person name="Detter J.C."/>
            <person name="Rohde M."/>
            <person name="Brambilla E."/>
            <person name="Spring S."/>
            <person name="Goker M."/>
            <person name="Sikorski J."/>
            <person name="Woyke T."/>
            <person name="Bristow J."/>
            <person name="Eisen J.A."/>
            <person name="Markowitz V."/>
            <person name="Hugenholtz P."/>
            <person name="Klenk H.P."/>
            <person name="Kyrpides N.C."/>
        </authorList>
    </citation>
    <scope>NUCLEOTIDE SEQUENCE [LARGE SCALE GENOMIC DNA]</scope>
    <source>
        <strain evidence="3">DSM 11293 / JCM 15392 / SEBR 4228</strain>
    </source>
</reference>